<keyword evidence="3" id="KW-0645">Protease</keyword>
<dbReference type="Pfam" id="PF03572">
    <property type="entry name" value="Peptidase_S41"/>
    <property type="match status" value="1"/>
</dbReference>
<dbReference type="InterPro" id="IPR029045">
    <property type="entry name" value="ClpP/crotonase-like_dom_sf"/>
</dbReference>
<dbReference type="MEROPS" id="S41.012"/>
<dbReference type="PANTHER" id="PTHR32060">
    <property type="entry name" value="TAIL-SPECIFIC PROTEASE"/>
    <property type="match status" value="1"/>
</dbReference>
<dbReference type="SUPFAM" id="SSF52096">
    <property type="entry name" value="ClpP/crotonase"/>
    <property type="match status" value="1"/>
</dbReference>
<dbReference type="SMART" id="SM00245">
    <property type="entry name" value="TSPc"/>
    <property type="match status" value="1"/>
</dbReference>
<dbReference type="GO" id="GO:0007165">
    <property type="term" value="P:signal transduction"/>
    <property type="evidence" value="ECO:0007669"/>
    <property type="project" value="TreeGrafter"/>
</dbReference>
<evidence type="ECO:0000313" key="3">
    <source>
        <dbReference type="EMBL" id="EWH09738.1"/>
    </source>
</evidence>
<accession>W7QPC9</accession>
<dbReference type="CDD" id="cd07561">
    <property type="entry name" value="Peptidase_S41_CPP_like"/>
    <property type="match status" value="1"/>
</dbReference>
<dbReference type="EMBL" id="ARZY01000020">
    <property type="protein sequence ID" value="EWH09738.1"/>
    <property type="molecule type" value="Genomic_DNA"/>
</dbReference>
<sequence>MHNTMPTCIGLACSILLAACGGSSSNDDTNNTVKQCSLADKHAHWYSTLQQDYLWNDELASPSRNFANYLDSNDLLNDVLPGKDRFSLVINSQDWQNSIAGNNFGFGVELAAAANNQMVVVQTFNGSAAQLAGIERGDTLTSVGNTSASTLHTYLNLGNYNAYTNAFGPDENGFELEFSWINANGDEKTATLKKSQFQVNTVTKTEVVDSNAGKVAYLGFQNGFLEPSPAELKQAFGYFKQQSFDHFVLDLRDNTGGLVSVAAELALYLASDAIQNQIFLEFEFNQNNQQEGGSAKTEELVFTQLNGSIRNQINYIRNNSLNLDSLIVLTNGRSASASEVLINSLEPYINVHMIGERTYGKPVGFLPDEYCEETLLAVNFQTNNALGFGDYLNGLTPDCFVSESNTVYPWTSLQDPVFAKAIGYLNNGYSCSATMARPSNVQPLILAPHNRPNGMLLQK</sequence>
<dbReference type="STRING" id="1328313.DS2_11418"/>
<dbReference type="SUPFAM" id="SSF50156">
    <property type="entry name" value="PDZ domain-like"/>
    <property type="match status" value="1"/>
</dbReference>
<organism evidence="3 4">
    <name type="scientific">Catenovulum agarivorans DS-2</name>
    <dbReference type="NCBI Taxonomy" id="1328313"/>
    <lineage>
        <taxon>Bacteria</taxon>
        <taxon>Pseudomonadati</taxon>
        <taxon>Pseudomonadota</taxon>
        <taxon>Gammaproteobacteria</taxon>
        <taxon>Alteromonadales</taxon>
        <taxon>Alteromonadaceae</taxon>
        <taxon>Catenovulum</taxon>
    </lineage>
</organism>
<dbReference type="AlphaFoldDB" id="W7QPC9"/>
<dbReference type="Proteomes" id="UP000019276">
    <property type="component" value="Unassembled WGS sequence"/>
</dbReference>
<evidence type="ECO:0000256" key="1">
    <source>
        <dbReference type="SAM" id="SignalP"/>
    </source>
</evidence>
<feature type="chain" id="PRO_5004898253" evidence="1">
    <location>
        <begin position="19"/>
        <end position="459"/>
    </location>
</feature>
<dbReference type="Gene3D" id="2.30.42.10">
    <property type="match status" value="1"/>
</dbReference>
<dbReference type="GO" id="GO:0006508">
    <property type="term" value="P:proteolysis"/>
    <property type="evidence" value="ECO:0007669"/>
    <property type="project" value="UniProtKB-KW"/>
</dbReference>
<keyword evidence="4" id="KW-1185">Reference proteome</keyword>
<keyword evidence="1" id="KW-0732">Signal</keyword>
<keyword evidence="3" id="KW-0378">Hydrolase</keyword>
<comment type="caution">
    <text evidence="3">The sequence shown here is derived from an EMBL/GenBank/DDBJ whole genome shotgun (WGS) entry which is preliminary data.</text>
</comment>
<protein>
    <submittedName>
        <fullName evidence="3">Carboxyl-terminal protease</fullName>
    </submittedName>
</protein>
<evidence type="ECO:0000259" key="2">
    <source>
        <dbReference type="SMART" id="SM00245"/>
    </source>
</evidence>
<evidence type="ECO:0000313" key="4">
    <source>
        <dbReference type="Proteomes" id="UP000019276"/>
    </source>
</evidence>
<dbReference type="GO" id="GO:0030288">
    <property type="term" value="C:outer membrane-bounded periplasmic space"/>
    <property type="evidence" value="ECO:0007669"/>
    <property type="project" value="TreeGrafter"/>
</dbReference>
<feature type="signal peptide" evidence="1">
    <location>
        <begin position="1"/>
        <end position="18"/>
    </location>
</feature>
<gene>
    <name evidence="3" type="ORF">DS2_11418</name>
</gene>
<dbReference type="eggNOG" id="COG0793">
    <property type="taxonomic scope" value="Bacteria"/>
</dbReference>
<dbReference type="RefSeq" id="WP_051479818.1">
    <property type="nucleotide sequence ID" value="NZ_ARZY01000020.1"/>
</dbReference>
<name>W7QPC9_9ALTE</name>
<proteinExistence type="predicted"/>
<dbReference type="Gene3D" id="3.90.226.10">
    <property type="entry name" value="2-enoyl-CoA Hydratase, Chain A, domain 1"/>
    <property type="match status" value="1"/>
</dbReference>
<dbReference type="Gene3D" id="3.30.750.170">
    <property type="match status" value="1"/>
</dbReference>
<dbReference type="InterPro" id="IPR005151">
    <property type="entry name" value="Tail-specific_protease"/>
</dbReference>
<dbReference type="InterPro" id="IPR036034">
    <property type="entry name" value="PDZ_sf"/>
</dbReference>
<dbReference type="GO" id="GO:0004175">
    <property type="term" value="F:endopeptidase activity"/>
    <property type="evidence" value="ECO:0007669"/>
    <property type="project" value="TreeGrafter"/>
</dbReference>
<reference evidence="3 4" key="1">
    <citation type="journal article" date="2014" name="Genome Announc.">
        <title>Draft Genome Sequence of the Agar-Degrading Bacterium Catenovulum sp. Strain DS-2, Isolated from Intestines of Haliotis diversicolor.</title>
        <authorList>
            <person name="Shan D."/>
            <person name="Li X."/>
            <person name="Gu Z."/>
            <person name="Wei G."/>
            <person name="Gao Z."/>
            <person name="Shao Z."/>
        </authorList>
    </citation>
    <scope>NUCLEOTIDE SEQUENCE [LARGE SCALE GENOMIC DNA]</scope>
    <source>
        <strain evidence="3 4">DS-2</strain>
    </source>
</reference>
<feature type="domain" description="Tail specific protease" evidence="2">
    <location>
        <begin position="185"/>
        <end position="402"/>
    </location>
</feature>
<dbReference type="PANTHER" id="PTHR32060:SF30">
    <property type="entry name" value="CARBOXY-TERMINAL PROCESSING PROTEASE CTPA"/>
    <property type="match status" value="1"/>
</dbReference>
<dbReference type="OrthoDB" id="7168509at2"/>
<dbReference type="GO" id="GO:0008236">
    <property type="term" value="F:serine-type peptidase activity"/>
    <property type="evidence" value="ECO:0007669"/>
    <property type="project" value="InterPro"/>
</dbReference>